<dbReference type="Gene3D" id="3.40.630.30">
    <property type="match status" value="1"/>
</dbReference>
<proteinExistence type="predicted"/>
<dbReference type="InterPro" id="IPR016181">
    <property type="entry name" value="Acyl_CoA_acyltransferase"/>
</dbReference>
<dbReference type="PANTHER" id="PTHR43877:SF6">
    <property type="entry name" value="GCN5-RELATED N-ACETYLTRANSFERASE"/>
    <property type="match status" value="1"/>
</dbReference>
<evidence type="ECO:0000256" key="2">
    <source>
        <dbReference type="ARBA" id="ARBA00023315"/>
    </source>
</evidence>
<dbReference type="GO" id="GO:0016747">
    <property type="term" value="F:acyltransferase activity, transferring groups other than amino-acyl groups"/>
    <property type="evidence" value="ECO:0007669"/>
    <property type="project" value="InterPro"/>
</dbReference>
<dbReference type="Proteomes" id="UP000603865">
    <property type="component" value="Unassembled WGS sequence"/>
</dbReference>
<reference evidence="4" key="2">
    <citation type="submission" date="2020-09" db="EMBL/GenBank/DDBJ databases">
        <authorList>
            <person name="Sun Q."/>
            <person name="Ohkuma M."/>
        </authorList>
    </citation>
    <scope>NUCLEOTIDE SEQUENCE</scope>
    <source>
        <strain evidence="4">JCM 31311</strain>
    </source>
</reference>
<keyword evidence="1" id="KW-0808">Transferase</keyword>
<dbReference type="SUPFAM" id="SSF55729">
    <property type="entry name" value="Acyl-CoA N-acyltransferases (Nat)"/>
    <property type="match status" value="2"/>
</dbReference>
<reference evidence="4" key="1">
    <citation type="journal article" date="2014" name="Int. J. Syst. Evol. Microbiol.">
        <title>Complete genome sequence of Corynebacterium casei LMG S-19264T (=DSM 44701T), isolated from a smear-ripened cheese.</title>
        <authorList>
            <consortium name="US DOE Joint Genome Institute (JGI-PGF)"/>
            <person name="Walter F."/>
            <person name="Albersmeier A."/>
            <person name="Kalinowski J."/>
            <person name="Ruckert C."/>
        </authorList>
    </citation>
    <scope>NUCLEOTIDE SEQUENCE</scope>
    <source>
        <strain evidence="4">JCM 31311</strain>
    </source>
</reference>
<evidence type="ECO:0000259" key="3">
    <source>
        <dbReference type="PROSITE" id="PS51186"/>
    </source>
</evidence>
<dbReference type="AlphaFoldDB" id="A0A918C355"/>
<dbReference type="CDD" id="cd04301">
    <property type="entry name" value="NAT_SF"/>
    <property type="match status" value="2"/>
</dbReference>
<evidence type="ECO:0000313" key="4">
    <source>
        <dbReference type="EMBL" id="GGR04506.1"/>
    </source>
</evidence>
<keyword evidence="2" id="KW-0012">Acyltransferase</keyword>
<dbReference type="PANTHER" id="PTHR43877">
    <property type="entry name" value="AMINOALKYLPHOSPHONATE N-ACETYLTRANSFERASE-RELATED-RELATED"/>
    <property type="match status" value="1"/>
</dbReference>
<sequence length="325" mass="36954">MSATRTFELRAVQKPQDFAALAALQSASNPDWPVTPELLQIWDAAFDSALFRHELTAWQQGRLIGLGSVSHNDFAYEPWRYRGRIAVHPDDRNRGVGAALYDELLGVLKARGARELQTMLKETDAPGLRFLEKRGWKQVWRRHEFRVDTTHFEMAAPLPDLGGLRLESLEALASDPKRDVRLHELDWTLFQDVPMDQNFTKRPLEAWVKQELQDPTMRLDLSFALLDDTQQDPLHGPYVGYTTLMHNPSGFYVIGMTGVKREYRGRGLAKALKLASMQALQQGDGEIRTFNDPPNVAMIGMNRALGFVQLPDHLRLELQLEPETA</sequence>
<name>A0A918C355_9DEIO</name>
<organism evidence="4 5">
    <name type="scientific">Deinococcus ruber</name>
    <dbReference type="NCBI Taxonomy" id="1848197"/>
    <lineage>
        <taxon>Bacteria</taxon>
        <taxon>Thermotogati</taxon>
        <taxon>Deinococcota</taxon>
        <taxon>Deinococci</taxon>
        <taxon>Deinococcales</taxon>
        <taxon>Deinococcaceae</taxon>
        <taxon>Deinococcus</taxon>
    </lineage>
</organism>
<keyword evidence="5" id="KW-1185">Reference proteome</keyword>
<dbReference type="Pfam" id="PF00583">
    <property type="entry name" value="Acetyltransf_1"/>
    <property type="match status" value="2"/>
</dbReference>
<feature type="domain" description="N-acetyltransferase" evidence="3">
    <location>
        <begin position="7"/>
        <end position="159"/>
    </location>
</feature>
<dbReference type="PROSITE" id="PS51186">
    <property type="entry name" value="GNAT"/>
    <property type="match status" value="1"/>
</dbReference>
<dbReference type="EMBL" id="BMQL01000007">
    <property type="protein sequence ID" value="GGR04506.1"/>
    <property type="molecule type" value="Genomic_DNA"/>
</dbReference>
<comment type="caution">
    <text evidence="4">The sequence shown here is derived from an EMBL/GenBank/DDBJ whole genome shotgun (WGS) entry which is preliminary data.</text>
</comment>
<dbReference type="InterPro" id="IPR000182">
    <property type="entry name" value="GNAT_dom"/>
</dbReference>
<evidence type="ECO:0000256" key="1">
    <source>
        <dbReference type="ARBA" id="ARBA00022679"/>
    </source>
</evidence>
<dbReference type="InterPro" id="IPR050832">
    <property type="entry name" value="Bact_Acetyltransf"/>
</dbReference>
<evidence type="ECO:0000313" key="5">
    <source>
        <dbReference type="Proteomes" id="UP000603865"/>
    </source>
</evidence>
<protein>
    <submittedName>
        <fullName evidence="4">N-acetyltransferase</fullName>
    </submittedName>
</protein>
<gene>
    <name evidence="4" type="ORF">GCM10008957_16700</name>
</gene>
<accession>A0A918C355</accession>
<dbReference type="RefSeq" id="WP_189089293.1">
    <property type="nucleotide sequence ID" value="NZ_BMQL01000007.1"/>
</dbReference>